<evidence type="ECO:0000256" key="5">
    <source>
        <dbReference type="ARBA" id="ARBA00044503"/>
    </source>
</evidence>
<dbReference type="Gene3D" id="3.30.70.1490">
    <property type="entry name" value="Cysteine protease Prp"/>
    <property type="match status" value="1"/>
</dbReference>
<accession>A0A9D1MUG2</accession>
<keyword evidence="3" id="KW-0378">Hydrolase</keyword>
<dbReference type="GO" id="GO:0006508">
    <property type="term" value="P:proteolysis"/>
    <property type="evidence" value="ECO:0007669"/>
    <property type="project" value="UniProtKB-KW"/>
</dbReference>
<dbReference type="InterPro" id="IPR007422">
    <property type="entry name" value="Peptidase_Prp"/>
</dbReference>
<keyword evidence="2 7" id="KW-0645">Protease</keyword>
<comment type="caution">
    <text evidence="7">The sequence shown here is derived from an EMBL/GenBank/DDBJ whole genome shotgun (WGS) entry which is preliminary data.</text>
</comment>
<dbReference type="Proteomes" id="UP000824125">
    <property type="component" value="Unassembled WGS sequence"/>
</dbReference>
<evidence type="ECO:0000256" key="1">
    <source>
        <dbReference type="ARBA" id="ARBA00022517"/>
    </source>
</evidence>
<evidence type="ECO:0000313" key="7">
    <source>
        <dbReference type="EMBL" id="HIU68950.1"/>
    </source>
</evidence>
<reference evidence="7" key="2">
    <citation type="journal article" date="2021" name="PeerJ">
        <title>Extensive microbial diversity within the chicken gut microbiome revealed by metagenomics and culture.</title>
        <authorList>
            <person name="Gilroy R."/>
            <person name="Ravi A."/>
            <person name="Getino M."/>
            <person name="Pursley I."/>
            <person name="Horton D.L."/>
            <person name="Alikhan N.F."/>
            <person name="Baker D."/>
            <person name="Gharbi K."/>
            <person name="Hall N."/>
            <person name="Watson M."/>
            <person name="Adriaenssens E.M."/>
            <person name="Foster-Nyarko E."/>
            <person name="Jarju S."/>
            <person name="Secka A."/>
            <person name="Antonio M."/>
            <person name="Oren A."/>
            <person name="Chaudhuri R.R."/>
            <person name="La Ragione R."/>
            <person name="Hildebrand F."/>
            <person name="Pallen M.J."/>
        </authorList>
    </citation>
    <scope>NUCLEOTIDE SEQUENCE</scope>
    <source>
        <strain evidence="7">CHK176-6737</strain>
    </source>
</reference>
<keyword evidence="1" id="KW-0690">Ribosome biogenesis</keyword>
<dbReference type="GO" id="GO:0042254">
    <property type="term" value="P:ribosome biogenesis"/>
    <property type="evidence" value="ECO:0007669"/>
    <property type="project" value="UniProtKB-KW"/>
</dbReference>
<organism evidence="7 8">
    <name type="scientific">Candidatus Scybalenecus merdavium</name>
    <dbReference type="NCBI Taxonomy" id="2840939"/>
    <lineage>
        <taxon>Bacteria</taxon>
        <taxon>Bacillati</taxon>
        <taxon>Bacillota</taxon>
        <taxon>Clostridia</taxon>
        <taxon>Eubacteriales</taxon>
        <taxon>Oscillospiraceae</taxon>
        <taxon>Oscillospiraceae incertae sedis</taxon>
        <taxon>Candidatus Scybalenecus</taxon>
    </lineage>
</organism>
<reference evidence="7" key="1">
    <citation type="submission" date="2020-10" db="EMBL/GenBank/DDBJ databases">
        <authorList>
            <person name="Gilroy R."/>
        </authorList>
    </citation>
    <scope>NUCLEOTIDE SEQUENCE</scope>
    <source>
        <strain evidence="7">CHK176-6737</strain>
    </source>
</reference>
<dbReference type="InterPro" id="IPR036764">
    <property type="entry name" value="Peptidase_Prp_sf"/>
</dbReference>
<evidence type="ECO:0000256" key="6">
    <source>
        <dbReference type="ARBA" id="ARBA00044538"/>
    </source>
</evidence>
<comment type="similarity">
    <text evidence="5">Belongs to the Prp family.</text>
</comment>
<name>A0A9D1MUG2_9FIRM</name>
<keyword evidence="4" id="KW-0788">Thiol protease</keyword>
<evidence type="ECO:0000256" key="4">
    <source>
        <dbReference type="ARBA" id="ARBA00022807"/>
    </source>
</evidence>
<dbReference type="GO" id="GO:0008234">
    <property type="term" value="F:cysteine-type peptidase activity"/>
    <property type="evidence" value="ECO:0007669"/>
    <property type="project" value="UniProtKB-KW"/>
</dbReference>
<dbReference type="SUPFAM" id="SSF118010">
    <property type="entry name" value="TM1457-like"/>
    <property type="match status" value="1"/>
</dbReference>
<gene>
    <name evidence="7" type="ORF">IAD23_03205</name>
</gene>
<evidence type="ECO:0000313" key="8">
    <source>
        <dbReference type="Proteomes" id="UP000824125"/>
    </source>
</evidence>
<sequence>MISIQFLKKKGSFTGFEAKGHALSAPYGSDIVCAAVSSACIMAANTITEVIGAGATAKSAEGRMVVLLRGQNSAASDILAGLSLHLTQLSEQYPENVEVTVTEV</sequence>
<evidence type="ECO:0000256" key="2">
    <source>
        <dbReference type="ARBA" id="ARBA00022670"/>
    </source>
</evidence>
<dbReference type="Pfam" id="PF04327">
    <property type="entry name" value="Peptidase_Prp"/>
    <property type="match status" value="1"/>
</dbReference>
<evidence type="ECO:0000256" key="3">
    <source>
        <dbReference type="ARBA" id="ARBA00022801"/>
    </source>
</evidence>
<dbReference type="EMBL" id="DVNM01000016">
    <property type="protein sequence ID" value="HIU68950.1"/>
    <property type="molecule type" value="Genomic_DNA"/>
</dbReference>
<dbReference type="AlphaFoldDB" id="A0A9D1MUG2"/>
<dbReference type="PANTHER" id="PTHR39178:SF1">
    <property type="entry name" value="RIBOSOMAL-PROCESSING CYSTEINE PROTEASE PRP"/>
    <property type="match status" value="1"/>
</dbReference>
<dbReference type="CDD" id="cd16332">
    <property type="entry name" value="Prp-like"/>
    <property type="match status" value="1"/>
</dbReference>
<proteinExistence type="inferred from homology"/>
<dbReference type="PANTHER" id="PTHR39178">
    <property type="entry name" value="HYPOTHETICAL RIBOSOME-ASSOCIATED PROTEIN"/>
    <property type="match status" value="1"/>
</dbReference>
<protein>
    <recommendedName>
        <fullName evidence="6">Ribosomal processing cysteine protease Prp</fullName>
    </recommendedName>
</protein>